<name>A0A368NMV3_9GAMM</name>
<dbReference type="EMBL" id="QPID01000003">
    <property type="protein sequence ID" value="RCU50984.1"/>
    <property type="molecule type" value="Genomic_DNA"/>
</dbReference>
<sequence length="586" mass="66801">MRFLIILCALWFAGCSDTGDAPAPEQQELQQLLAQVWQYRLEQDPLLASYSGSALGADRLPDLSPQALAAHRTKLTDYYEQFNLLAESAELQSEDRINLRLMQYAIKNEIDELRFNAQMMPLTSEYGFHAGIAHLPSMTTMDSVQEVEDYLARLAEIPRYFQQNIDWMRKGIATGRTVPKAVLTGYETTISAFIVDDPVESDFYQPLKTLDLDLPVEQLTALKLRARQLVKTAVMPAYRDYLTFFMQEYQPATRDTLAVSALENGDQYYANRIGYYTTTNMGAGEIHQLGLQEMARIRSEMGEVMRDANFSGSLAEFIEFLRTDPQFYAKTPEQLLHYAAWLAKKADAALPAFFNTLPRRTYGVEPVPANIAPKYTTGRYVGPSGDDRPGYYWVNTHALDKRPLYVLEALTLHEAVPGHHLQNALALEMEQVPEFRRHLYLSAFGEGWGLYSEWLGQEMGFYQDPYTRFGRLSYEAWRACRLVVDTGIHAMGWSRDQAIEYMEVNTALSKHNIRTEVDRYISWPAQALSYKIGELTIKRLRKEAELTLGERFDIRTFHDALLANGAVTLQQLEQQVAAYISLQGAQ</sequence>
<evidence type="ECO:0000313" key="1">
    <source>
        <dbReference type="EMBL" id="RCU50984.1"/>
    </source>
</evidence>
<dbReference type="InterPro" id="IPR010281">
    <property type="entry name" value="DUF885"/>
</dbReference>
<accession>A0A368NMV3</accession>
<gene>
    <name evidence="1" type="ORF">DU002_06585</name>
</gene>
<dbReference type="OrthoDB" id="9769898at2"/>
<protein>
    <submittedName>
        <fullName evidence="1">DUF885 domain-containing protein</fullName>
    </submittedName>
</protein>
<keyword evidence="2" id="KW-1185">Reference proteome</keyword>
<evidence type="ECO:0000313" key="2">
    <source>
        <dbReference type="Proteomes" id="UP000252558"/>
    </source>
</evidence>
<comment type="caution">
    <text evidence="1">The sequence shown here is derived from an EMBL/GenBank/DDBJ whole genome shotgun (WGS) entry which is preliminary data.</text>
</comment>
<dbReference type="RefSeq" id="WP_114337580.1">
    <property type="nucleotide sequence ID" value="NZ_QPID01000003.1"/>
</dbReference>
<reference evidence="1 2" key="1">
    <citation type="submission" date="2018-07" db="EMBL/GenBank/DDBJ databases">
        <title>Corallincola holothuriorum sp. nov., a new facultative anaerobe isolated from sea cucumber Apostichopus japonicus.</title>
        <authorList>
            <person name="Xia H."/>
        </authorList>
    </citation>
    <scope>NUCLEOTIDE SEQUENCE [LARGE SCALE GENOMIC DNA]</scope>
    <source>
        <strain evidence="1 2">C4</strain>
    </source>
</reference>
<organism evidence="1 2">
    <name type="scientific">Corallincola holothuriorum</name>
    <dbReference type="NCBI Taxonomy" id="2282215"/>
    <lineage>
        <taxon>Bacteria</taxon>
        <taxon>Pseudomonadati</taxon>
        <taxon>Pseudomonadota</taxon>
        <taxon>Gammaproteobacteria</taxon>
        <taxon>Alteromonadales</taxon>
        <taxon>Psychromonadaceae</taxon>
        <taxon>Corallincola</taxon>
    </lineage>
</organism>
<dbReference type="PANTHER" id="PTHR33361:SF2">
    <property type="entry name" value="DUF885 DOMAIN-CONTAINING PROTEIN"/>
    <property type="match status" value="1"/>
</dbReference>
<dbReference type="Pfam" id="PF05960">
    <property type="entry name" value="DUF885"/>
    <property type="match status" value="1"/>
</dbReference>
<dbReference type="PROSITE" id="PS51257">
    <property type="entry name" value="PROKAR_LIPOPROTEIN"/>
    <property type="match status" value="1"/>
</dbReference>
<dbReference type="Proteomes" id="UP000252558">
    <property type="component" value="Unassembled WGS sequence"/>
</dbReference>
<dbReference type="PANTHER" id="PTHR33361">
    <property type="entry name" value="GLR0591 PROTEIN"/>
    <property type="match status" value="1"/>
</dbReference>
<dbReference type="AlphaFoldDB" id="A0A368NMV3"/>
<proteinExistence type="predicted"/>